<accession>A0A916ZAW1</accession>
<dbReference type="EMBL" id="BMHP01000003">
    <property type="protein sequence ID" value="GGD84563.1"/>
    <property type="molecule type" value="Genomic_DNA"/>
</dbReference>
<dbReference type="SUPFAM" id="SSF49785">
    <property type="entry name" value="Galactose-binding domain-like"/>
    <property type="match status" value="1"/>
</dbReference>
<evidence type="ECO:0000313" key="2">
    <source>
        <dbReference type="Proteomes" id="UP000612456"/>
    </source>
</evidence>
<proteinExistence type="predicted"/>
<dbReference type="Gene3D" id="3.20.20.80">
    <property type="entry name" value="Glycosidases"/>
    <property type="match status" value="1"/>
</dbReference>
<keyword evidence="2" id="KW-1185">Reference proteome</keyword>
<evidence type="ECO:0000313" key="1">
    <source>
        <dbReference type="EMBL" id="GGD84563.1"/>
    </source>
</evidence>
<comment type="caution">
    <text evidence="1">The sequence shown here is derived from an EMBL/GenBank/DDBJ whole genome shotgun (WGS) entry which is preliminary data.</text>
</comment>
<dbReference type="PROSITE" id="PS51257">
    <property type="entry name" value="PROKAR_LIPOPROTEIN"/>
    <property type="match status" value="1"/>
</dbReference>
<reference evidence="1" key="2">
    <citation type="submission" date="2020-09" db="EMBL/GenBank/DDBJ databases">
        <authorList>
            <person name="Sun Q."/>
            <person name="Zhou Y."/>
        </authorList>
    </citation>
    <scope>NUCLEOTIDE SEQUENCE</scope>
    <source>
        <strain evidence="1">CGMCC 1.15178</strain>
    </source>
</reference>
<reference evidence="1" key="1">
    <citation type="journal article" date="2014" name="Int. J. Syst. Evol. Microbiol.">
        <title>Complete genome sequence of Corynebacterium casei LMG S-19264T (=DSM 44701T), isolated from a smear-ripened cheese.</title>
        <authorList>
            <consortium name="US DOE Joint Genome Institute (JGI-PGF)"/>
            <person name="Walter F."/>
            <person name="Albersmeier A."/>
            <person name="Kalinowski J."/>
            <person name="Ruckert C."/>
        </authorList>
    </citation>
    <scope>NUCLEOTIDE SEQUENCE</scope>
    <source>
        <strain evidence="1">CGMCC 1.15178</strain>
    </source>
</reference>
<protein>
    <submittedName>
        <fullName evidence="1">Uncharacterized protein</fullName>
    </submittedName>
</protein>
<dbReference type="InterPro" id="IPR008979">
    <property type="entry name" value="Galactose-bd-like_sf"/>
</dbReference>
<dbReference type="AlphaFoldDB" id="A0A916ZAW1"/>
<name>A0A916ZAW1_9BACL</name>
<dbReference type="RefSeq" id="WP_229750490.1">
    <property type="nucleotide sequence ID" value="NZ_BMHP01000003.1"/>
</dbReference>
<sequence length="697" mass="77295">MKKSRMMRPVWMLTLITACFPLMMYSPMKVEAIAPEGQLDITNKSNLVSINYSLWFDPVVPQQGGTFYDIGEIFKTSGLNKTAPVWGPLHNFHYWSKPALGYYRSDNTSVIRTHMTQLENAGIDFIILDNTNASSTMDANYYQDLFVQPATVLLDTMLQMRNEGLSTPHVVFWNGSAASDPNPAFVGNDVYNRFYASGTYNSLFVTYSGKPLMLMTDTQPSSLATLFTLRKMWGLQGSLADKEWSFLQPHPQNIGMNGTQKEQLSVSVAYQANYISDPDSATPRRGGITFAAQWKKAFQEKPKVVTLTWWNEWIAQRFEDSAGKTRFVDNFTDEYSRDIEPQLGGHGDRYYQYMKRYIADYKANKPFPLGLVDDSVNLGNFETGTEGWKAGSNVSSTFSNFSTTGASVPAAYEQYKLLQNESAAVNGDLWHTVYRQFERPVDFSEYEKLSFALNHWGGAPGATSYMANVKLTSTGGQTITKEVATSGAWQQIEMDFRSWPYRNEVKRIDIGFRAVGGNQPWAGKFFIDKVQLTSGKYNLGDFEYGTEGWTASSNVTSATATAGGGTNTPAAYNGAQLLNIQGAPVNGSLLRSVKKEFASPQNWSSFKNFKIAVSGWGGAPGATSYTARVKLTSGTGAVKTTDYPLANPSGWQELSLDFSAWAQKYEVKSIEVGYIAVGGNQAWAGKFFLDGARLTKT</sequence>
<organism evidence="1 2">
    <name type="scientific">Paenibacillus nasutitermitis</name>
    <dbReference type="NCBI Taxonomy" id="1652958"/>
    <lineage>
        <taxon>Bacteria</taxon>
        <taxon>Bacillati</taxon>
        <taxon>Bacillota</taxon>
        <taxon>Bacilli</taxon>
        <taxon>Bacillales</taxon>
        <taxon>Paenibacillaceae</taxon>
        <taxon>Paenibacillus</taxon>
    </lineage>
</organism>
<dbReference type="Gene3D" id="2.60.120.260">
    <property type="entry name" value="Galactose-binding domain-like"/>
    <property type="match status" value="2"/>
</dbReference>
<dbReference type="Proteomes" id="UP000612456">
    <property type="component" value="Unassembled WGS sequence"/>
</dbReference>
<gene>
    <name evidence="1" type="ORF">GCM10010911_48630</name>
</gene>